<protein>
    <submittedName>
        <fullName evidence="1">Uncharacterized protein</fullName>
    </submittedName>
</protein>
<proteinExistence type="predicted"/>
<dbReference type="Proteomes" id="UP001519887">
    <property type="component" value="Unassembled WGS sequence"/>
</dbReference>
<keyword evidence="2" id="KW-1185">Reference proteome</keyword>
<reference evidence="1 2" key="1">
    <citation type="submission" date="2021-07" db="EMBL/GenBank/DDBJ databases">
        <title>Paenibacillus radiodurans sp. nov., isolated from the southeastern edge of Tengger Desert.</title>
        <authorList>
            <person name="Zhang G."/>
        </authorList>
    </citation>
    <scope>NUCLEOTIDE SEQUENCE [LARGE SCALE GENOMIC DNA]</scope>
    <source>
        <strain evidence="1 2">CCM 7311</strain>
    </source>
</reference>
<accession>A0ABS7BUU6</accession>
<name>A0ABS7BUU6_9BACL</name>
<dbReference type="EMBL" id="JAHZIK010000001">
    <property type="protein sequence ID" value="MBW7452429.1"/>
    <property type="molecule type" value="Genomic_DNA"/>
</dbReference>
<evidence type="ECO:0000313" key="2">
    <source>
        <dbReference type="Proteomes" id="UP001519887"/>
    </source>
</evidence>
<sequence>MGSFYKHYYRPDENGIVILGFSNADILPEETDFLIGEGLRQFTERIVNDRYQYIFKIVGGVVVERSQQELDDEWAARPPAPNTPDQERIEALETDSINTMLAVAEVYETQQDASGAQETETVNTMLGLAEAYETIISQSIVIEELNARITALEAVATPEGGEN</sequence>
<evidence type="ECO:0000313" key="1">
    <source>
        <dbReference type="EMBL" id="MBW7452429.1"/>
    </source>
</evidence>
<organism evidence="1 2">
    <name type="scientific">Paenibacillus sepulcri</name>
    <dbReference type="NCBI Taxonomy" id="359917"/>
    <lineage>
        <taxon>Bacteria</taxon>
        <taxon>Bacillati</taxon>
        <taxon>Bacillota</taxon>
        <taxon>Bacilli</taxon>
        <taxon>Bacillales</taxon>
        <taxon>Paenibacillaceae</taxon>
        <taxon>Paenibacillus</taxon>
    </lineage>
</organism>
<gene>
    <name evidence="1" type="ORF">K0U00_00045</name>
</gene>
<comment type="caution">
    <text evidence="1">The sequence shown here is derived from an EMBL/GenBank/DDBJ whole genome shotgun (WGS) entry which is preliminary data.</text>
</comment>
<dbReference type="RefSeq" id="WP_210045120.1">
    <property type="nucleotide sequence ID" value="NZ_JBHLVU010000013.1"/>
</dbReference>